<organism evidence="2 3">
    <name type="scientific">Pontimonas salivibrio</name>
    <dbReference type="NCBI Taxonomy" id="1159327"/>
    <lineage>
        <taxon>Bacteria</taxon>
        <taxon>Bacillati</taxon>
        <taxon>Actinomycetota</taxon>
        <taxon>Actinomycetes</taxon>
        <taxon>Micrococcales</taxon>
        <taxon>Microbacteriaceae</taxon>
        <taxon>Pontimonas</taxon>
    </lineage>
</organism>
<keyword evidence="2" id="KW-0378">Hydrolase</keyword>
<protein>
    <submittedName>
        <fullName evidence="2">Glycosylhydrolase</fullName>
    </submittedName>
</protein>
<sequence>MNKALWATISSLLLLTGCATDAEHTTDLGSTGHVHNVATNGSEMWAGTHEGLYQWEDDSASWRRLGPSFDVMGLSYHDGTFWASGHPGSELDSPDPIGLIRSGDGATTWEAHALSGEVDFHMLDVSESSMVGVAANYGAIVRSVDGGANWETFDVPPLTDFALNPQNPQQLLIATGEGLLLSDDLGESFTELDVPAGITTVDWSDTAVVIGSTSEVFTSPSPTGPFTVLDHTFSDIGAIAASGDVIVVLDAGEVVFSVDQGQQFLAN</sequence>
<dbReference type="SUPFAM" id="SSF110296">
    <property type="entry name" value="Oligoxyloglucan reducing end-specific cellobiohydrolase"/>
    <property type="match status" value="1"/>
</dbReference>
<dbReference type="KEGG" id="psai:C3B54_11683"/>
<keyword evidence="3" id="KW-1185">Reference proteome</keyword>
<gene>
    <name evidence="2" type="ORF">C3B54_11683</name>
</gene>
<dbReference type="InterPro" id="IPR015943">
    <property type="entry name" value="WD40/YVTN_repeat-like_dom_sf"/>
</dbReference>
<evidence type="ECO:0000313" key="2">
    <source>
        <dbReference type="EMBL" id="AVG23665.1"/>
    </source>
</evidence>
<accession>A0A2L2BPS7</accession>
<proteinExistence type="predicted"/>
<feature type="signal peptide" evidence="1">
    <location>
        <begin position="1"/>
        <end position="22"/>
    </location>
</feature>
<keyword evidence="1" id="KW-0732">Signal</keyword>
<dbReference type="Gene3D" id="2.130.10.10">
    <property type="entry name" value="YVTN repeat-like/Quinoprotein amine dehydrogenase"/>
    <property type="match status" value="1"/>
</dbReference>
<evidence type="ECO:0000256" key="1">
    <source>
        <dbReference type="SAM" id="SignalP"/>
    </source>
</evidence>
<dbReference type="Proteomes" id="UP000243077">
    <property type="component" value="Chromosome"/>
</dbReference>
<dbReference type="OrthoDB" id="9764804at2"/>
<evidence type="ECO:0000313" key="3">
    <source>
        <dbReference type="Proteomes" id="UP000243077"/>
    </source>
</evidence>
<name>A0A2L2BPS7_9MICO</name>
<reference evidence="2 3" key="1">
    <citation type="submission" date="2018-02" db="EMBL/GenBank/DDBJ databases">
        <title>Complete genome of the streamlined marine actinobacterium Pontimonas salivibrio CL-TW6 adapted to coastal planktonic lifestype.</title>
        <authorList>
            <person name="Cho B.C."/>
            <person name="Hardies S.C."/>
            <person name="Jang G.I."/>
            <person name="Hwang C.Y."/>
        </authorList>
    </citation>
    <scope>NUCLEOTIDE SEQUENCE [LARGE SCALE GENOMIC DNA]</scope>
    <source>
        <strain evidence="2 3">CL-TW6</strain>
    </source>
</reference>
<dbReference type="RefSeq" id="WP_104913244.1">
    <property type="nucleotide sequence ID" value="NZ_CP026923.1"/>
</dbReference>
<dbReference type="GO" id="GO:0016787">
    <property type="term" value="F:hydrolase activity"/>
    <property type="evidence" value="ECO:0007669"/>
    <property type="project" value="UniProtKB-KW"/>
</dbReference>
<feature type="chain" id="PRO_5014830882" evidence="1">
    <location>
        <begin position="23"/>
        <end position="267"/>
    </location>
</feature>
<dbReference type="AlphaFoldDB" id="A0A2L2BPS7"/>
<dbReference type="EMBL" id="CP026923">
    <property type="protein sequence ID" value="AVG23665.1"/>
    <property type="molecule type" value="Genomic_DNA"/>
</dbReference>
<dbReference type="PROSITE" id="PS51257">
    <property type="entry name" value="PROKAR_LIPOPROTEIN"/>
    <property type="match status" value="1"/>
</dbReference>